<reference evidence="3 4" key="1">
    <citation type="journal article" date="2017" name="Nat. Commun.">
        <title>'ARMAN' archaea depend on association with euryarchaeal host in culture and in situ.</title>
        <authorList>
            <person name="Golyshina O."/>
            <person name="Toshchakov S."/>
            <person name="Makarova K."/>
            <person name="Gavrilov S."/>
            <person name="Korzhenkov A."/>
            <person name="La Cono V."/>
            <person name="Arcadi E."/>
            <person name="Nechitaylo T."/>
            <person name="Ferrer M."/>
            <person name="Kublanov I."/>
            <person name="Wolf Y."/>
            <person name="Yakimov M."/>
            <person name="Golyshin P."/>
            <person name="Slesarev A."/>
            <person name="Kozyavkin S."/>
        </authorList>
    </citation>
    <scope>NUCLEOTIDE SEQUENCE [LARGE SCALE GENOMIC DNA]</scope>
    <source>
        <strain evidence="3 4">Mia14</strain>
    </source>
</reference>
<dbReference type="GO" id="GO:0009117">
    <property type="term" value="P:nucleotide metabolic process"/>
    <property type="evidence" value="ECO:0007669"/>
    <property type="project" value="TreeGrafter"/>
</dbReference>
<evidence type="ECO:0000256" key="1">
    <source>
        <dbReference type="PROSITE-ProRule" id="PRU00464"/>
    </source>
</evidence>
<dbReference type="PRINTS" id="PR00332">
    <property type="entry name" value="HISTRIAD"/>
</dbReference>
<evidence type="ECO:0000313" key="4">
    <source>
        <dbReference type="Proteomes" id="UP000197679"/>
    </source>
</evidence>
<proteinExistence type="predicted"/>
<name>A0A218NME8_9ARCH</name>
<evidence type="ECO:0000259" key="2">
    <source>
        <dbReference type="PROSITE" id="PS51084"/>
    </source>
</evidence>
<dbReference type="PROSITE" id="PS51084">
    <property type="entry name" value="HIT_2"/>
    <property type="match status" value="1"/>
</dbReference>
<dbReference type="Proteomes" id="UP000197679">
    <property type="component" value="Chromosome"/>
</dbReference>
<evidence type="ECO:0000313" key="3">
    <source>
        <dbReference type="EMBL" id="ASI13633.1"/>
    </source>
</evidence>
<dbReference type="AlphaFoldDB" id="A0A218NME8"/>
<dbReference type="PANTHER" id="PTHR46648">
    <property type="entry name" value="HIT FAMILY PROTEIN 1"/>
    <property type="match status" value="1"/>
</dbReference>
<dbReference type="RefSeq" id="WP_088819795.1">
    <property type="nucleotide sequence ID" value="NZ_CP019964.1"/>
</dbReference>
<dbReference type="InterPro" id="IPR036265">
    <property type="entry name" value="HIT-like_sf"/>
</dbReference>
<accession>A0A218NME8</accession>
<dbReference type="GO" id="GO:0016787">
    <property type="term" value="F:hydrolase activity"/>
    <property type="evidence" value="ECO:0007669"/>
    <property type="project" value="UniProtKB-KW"/>
</dbReference>
<gene>
    <name evidence="3" type="ORF">Mia14_0303</name>
</gene>
<dbReference type="SUPFAM" id="SSF54197">
    <property type="entry name" value="HIT-like"/>
    <property type="match status" value="1"/>
</dbReference>
<dbReference type="Gene3D" id="3.30.428.10">
    <property type="entry name" value="HIT-like"/>
    <property type="match status" value="1"/>
</dbReference>
<dbReference type="OrthoDB" id="26806at2157"/>
<dbReference type="KEGG" id="marh:Mia14_0303"/>
<protein>
    <submittedName>
        <fullName evidence="3">HIT family hydrolase</fullName>
    </submittedName>
</protein>
<dbReference type="GeneID" id="33313860"/>
<dbReference type="InterPro" id="IPR001310">
    <property type="entry name" value="Histidine_triad_HIT"/>
</dbReference>
<keyword evidence="4" id="KW-1185">Reference proteome</keyword>
<dbReference type="EMBL" id="CP019964">
    <property type="protein sequence ID" value="ASI13633.1"/>
    <property type="molecule type" value="Genomic_DNA"/>
</dbReference>
<sequence length="151" mass="17137">MEDCTFCKIVSGKIPSFKIYDDGRYMAILDKYPNIKGQALVITKEHVDSYIFDMDDSALSDFMITVKKVAKLLEKGLGVERVHLVFEGTEINHLHAKLYPAIGISKHEKAIANNTINFDKYEGYLSTLRGVEASDDELEEEMKSIIENNKQ</sequence>
<dbReference type="InterPro" id="IPR011146">
    <property type="entry name" value="HIT-like"/>
</dbReference>
<organism evidence="3 4">
    <name type="scientific">Candidatus Mancarchaeum acidiphilum</name>
    <dbReference type="NCBI Taxonomy" id="1920749"/>
    <lineage>
        <taxon>Archaea</taxon>
        <taxon>Candidatus Micrarchaeota</taxon>
        <taxon>Candidatus Mancarchaeum</taxon>
    </lineage>
</organism>
<dbReference type="Pfam" id="PF01230">
    <property type="entry name" value="HIT"/>
    <property type="match status" value="1"/>
</dbReference>
<feature type="domain" description="HIT" evidence="2">
    <location>
        <begin position="5"/>
        <end position="109"/>
    </location>
</feature>
<dbReference type="PANTHER" id="PTHR46648:SF1">
    <property type="entry name" value="ADENOSINE 5'-MONOPHOSPHORAMIDASE HNT1"/>
    <property type="match status" value="1"/>
</dbReference>
<keyword evidence="3" id="KW-0378">Hydrolase</keyword>
<comment type="caution">
    <text evidence="1">Lacks conserved residue(s) required for the propagation of feature annotation.</text>
</comment>